<dbReference type="EMBL" id="CP109441">
    <property type="protein sequence ID" value="WUV43994.1"/>
    <property type="molecule type" value="Genomic_DNA"/>
</dbReference>
<keyword evidence="2" id="KW-1133">Transmembrane helix</keyword>
<keyword evidence="2" id="KW-0812">Transmembrane</keyword>
<reference evidence="3" key="1">
    <citation type="submission" date="2022-10" db="EMBL/GenBank/DDBJ databases">
        <title>The complete genomes of actinobacterial strains from the NBC collection.</title>
        <authorList>
            <person name="Joergensen T.S."/>
            <person name="Alvarez Arevalo M."/>
            <person name="Sterndorff E.B."/>
            <person name="Faurdal D."/>
            <person name="Vuksanovic O."/>
            <person name="Mourched A.-S."/>
            <person name="Charusanti P."/>
            <person name="Shaw S."/>
            <person name="Blin K."/>
            <person name="Weber T."/>
        </authorList>
    </citation>
    <scope>NUCLEOTIDE SEQUENCE</scope>
    <source>
        <strain evidence="3">NBC_01482</strain>
    </source>
</reference>
<feature type="transmembrane region" description="Helical" evidence="2">
    <location>
        <begin position="49"/>
        <end position="69"/>
    </location>
</feature>
<dbReference type="RefSeq" id="WP_329406647.1">
    <property type="nucleotide sequence ID" value="NZ_CP109441.1"/>
</dbReference>
<protein>
    <recommendedName>
        <fullName evidence="5">DUF5666 domain-containing protein</fullName>
    </recommendedName>
</protein>
<keyword evidence="2" id="KW-0472">Membrane</keyword>
<evidence type="ECO:0000256" key="1">
    <source>
        <dbReference type="SAM" id="MobiDB-lite"/>
    </source>
</evidence>
<gene>
    <name evidence="3" type="ORF">OG563_33025</name>
</gene>
<feature type="region of interest" description="Disordered" evidence="1">
    <location>
        <begin position="1"/>
        <end position="22"/>
    </location>
</feature>
<keyword evidence="4" id="KW-1185">Reference proteome</keyword>
<organism evidence="3 4">
    <name type="scientific">Nocardia vinacea</name>
    <dbReference type="NCBI Taxonomy" id="96468"/>
    <lineage>
        <taxon>Bacteria</taxon>
        <taxon>Bacillati</taxon>
        <taxon>Actinomycetota</taxon>
        <taxon>Actinomycetes</taxon>
        <taxon>Mycobacteriales</taxon>
        <taxon>Nocardiaceae</taxon>
        <taxon>Nocardia</taxon>
    </lineage>
</organism>
<name>A0ABZ1YL97_9NOCA</name>
<evidence type="ECO:0000256" key="2">
    <source>
        <dbReference type="SAM" id="Phobius"/>
    </source>
</evidence>
<accession>A0ABZ1YL97</accession>
<evidence type="ECO:0000313" key="3">
    <source>
        <dbReference type="EMBL" id="WUV43994.1"/>
    </source>
</evidence>
<evidence type="ECO:0000313" key="4">
    <source>
        <dbReference type="Proteomes" id="UP001432062"/>
    </source>
</evidence>
<evidence type="ECO:0008006" key="5">
    <source>
        <dbReference type="Google" id="ProtNLM"/>
    </source>
</evidence>
<dbReference type="Proteomes" id="UP001432062">
    <property type="component" value="Chromosome"/>
</dbReference>
<proteinExistence type="predicted"/>
<sequence length="175" mass="17491">MSPPATPWSNQPKGLPSKESSGGAELAIDPVILTTITLPSKRGQHYPDLGMLIGTSFAVLLSLVVYLFVASIGSAPARDSATGASAAATAGPANAVQVKRGLTIGKVTANDGKTLAVQGISGATTNVHVNTDTQILVLTGRSVSDVTVGAAVVVYGNKDADGIIIANLIVGGSLS</sequence>